<dbReference type="GO" id="GO:0018826">
    <property type="term" value="F:methionine gamma-lyase activity"/>
    <property type="evidence" value="ECO:0007669"/>
    <property type="project" value="UniProtKB-EC"/>
</dbReference>
<feature type="modified residue" description="N6-(pyridoxal phosphate)lysine" evidence="9">
    <location>
        <position position="230"/>
    </location>
</feature>
<organism evidence="12 13">
    <name type="scientific">Bifidobacterium simiarum</name>
    <dbReference type="NCBI Taxonomy" id="2045441"/>
    <lineage>
        <taxon>Bacteria</taxon>
        <taxon>Bacillati</taxon>
        <taxon>Actinomycetota</taxon>
        <taxon>Actinomycetes</taxon>
        <taxon>Bifidobacteriales</taxon>
        <taxon>Bifidobacteriaceae</taxon>
        <taxon>Bifidobacterium</taxon>
    </lineage>
</organism>
<comment type="caution">
    <text evidence="12">The sequence shown here is derived from an EMBL/GenBank/DDBJ whole genome shotgun (WGS) entry which is preliminary data.</text>
</comment>
<dbReference type="InterPro" id="IPR015424">
    <property type="entry name" value="PyrdxlP-dep_Trfase"/>
</dbReference>
<dbReference type="SUPFAM" id="SSF53383">
    <property type="entry name" value="PLP-dependent transferases"/>
    <property type="match status" value="1"/>
</dbReference>
<proteinExistence type="inferred from homology"/>
<keyword evidence="4 9" id="KW-0663">Pyridoxal phosphate</keyword>
<dbReference type="GO" id="GO:0004124">
    <property type="term" value="F:cysteine synthase activity"/>
    <property type="evidence" value="ECO:0007669"/>
    <property type="project" value="TreeGrafter"/>
</dbReference>
<dbReference type="GO" id="GO:0019346">
    <property type="term" value="P:transsulfuration"/>
    <property type="evidence" value="ECO:0007669"/>
    <property type="project" value="InterPro"/>
</dbReference>
<dbReference type="PIRSF" id="PIRSF001434">
    <property type="entry name" value="CGS"/>
    <property type="match status" value="1"/>
</dbReference>
<dbReference type="GO" id="GO:0005737">
    <property type="term" value="C:cytoplasm"/>
    <property type="evidence" value="ECO:0007669"/>
    <property type="project" value="TreeGrafter"/>
</dbReference>
<comment type="catalytic activity">
    <reaction evidence="7">
        <text>L-homocysteine + H2O = 2-oxobutanoate + hydrogen sulfide + NH4(+) + H(+)</text>
        <dbReference type="Rhea" id="RHEA:14501"/>
        <dbReference type="ChEBI" id="CHEBI:15377"/>
        <dbReference type="ChEBI" id="CHEBI:15378"/>
        <dbReference type="ChEBI" id="CHEBI:16763"/>
        <dbReference type="ChEBI" id="CHEBI:28938"/>
        <dbReference type="ChEBI" id="CHEBI:29919"/>
        <dbReference type="ChEBI" id="CHEBI:58199"/>
        <dbReference type="EC" id="4.4.1.2"/>
    </reaction>
    <physiologicalReaction direction="left-to-right" evidence="7">
        <dbReference type="Rhea" id="RHEA:14502"/>
    </physiologicalReaction>
</comment>
<dbReference type="Gene3D" id="3.40.640.10">
    <property type="entry name" value="Type I PLP-dependent aspartate aminotransferase-like (Major domain)"/>
    <property type="match status" value="1"/>
</dbReference>
<dbReference type="GO" id="GO:0071269">
    <property type="term" value="P:L-homocysteine biosynthetic process"/>
    <property type="evidence" value="ECO:0007669"/>
    <property type="project" value="TreeGrafter"/>
</dbReference>
<evidence type="ECO:0000256" key="9">
    <source>
        <dbReference type="PIRSR" id="PIRSR001434-2"/>
    </source>
</evidence>
<name>A0A2M9HGD3_9BIFI</name>
<dbReference type="GO" id="GO:0030170">
    <property type="term" value="F:pyridoxal phosphate binding"/>
    <property type="evidence" value="ECO:0007669"/>
    <property type="project" value="InterPro"/>
</dbReference>
<dbReference type="GO" id="GO:0047982">
    <property type="term" value="F:homocysteine desulfhydrase activity"/>
    <property type="evidence" value="ECO:0007669"/>
    <property type="project" value="UniProtKB-EC"/>
</dbReference>
<dbReference type="EC" id="4.4.1.2" evidence="5"/>
<dbReference type="Gene3D" id="3.90.1150.10">
    <property type="entry name" value="Aspartate Aminotransferase, domain 1"/>
    <property type="match status" value="1"/>
</dbReference>
<evidence type="ECO:0000256" key="4">
    <source>
        <dbReference type="ARBA" id="ARBA00022898"/>
    </source>
</evidence>
<comment type="catalytic activity">
    <reaction evidence="8">
        <text>L-methionine + H2O = methanethiol + 2-oxobutanoate + NH4(+)</text>
        <dbReference type="Rhea" id="RHEA:23800"/>
        <dbReference type="ChEBI" id="CHEBI:15377"/>
        <dbReference type="ChEBI" id="CHEBI:16007"/>
        <dbReference type="ChEBI" id="CHEBI:16763"/>
        <dbReference type="ChEBI" id="CHEBI:28938"/>
        <dbReference type="ChEBI" id="CHEBI:57844"/>
        <dbReference type="EC" id="4.4.1.11"/>
    </reaction>
    <physiologicalReaction direction="left-to-right" evidence="8">
        <dbReference type="Rhea" id="RHEA:23801"/>
    </physiologicalReaction>
</comment>
<evidence type="ECO:0000313" key="12">
    <source>
        <dbReference type="EMBL" id="PJM75890.1"/>
    </source>
</evidence>
<evidence type="ECO:0000256" key="10">
    <source>
        <dbReference type="RuleBase" id="RU362118"/>
    </source>
</evidence>
<dbReference type="GO" id="GO:0003961">
    <property type="term" value="F:O-acetylhomoserine aminocarboxypropyltransferase activity"/>
    <property type="evidence" value="ECO:0007669"/>
    <property type="project" value="TreeGrafter"/>
</dbReference>
<dbReference type="AlphaFoldDB" id="A0A2M9HGD3"/>
<comment type="cofactor">
    <cofactor evidence="1 10">
        <name>pyridoxal 5'-phosphate</name>
        <dbReference type="ChEBI" id="CHEBI:597326"/>
    </cofactor>
</comment>
<evidence type="ECO:0000256" key="1">
    <source>
        <dbReference type="ARBA" id="ARBA00001933"/>
    </source>
</evidence>
<dbReference type="InterPro" id="IPR015421">
    <property type="entry name" value="PyrdxlP-dep_Trfase_major"/>
</dbReference>
<dbReference type="PANTHER" id="PTHR43797">
    <property type="entry name" value="HOMOCYSTEINE/CYSTEINE SYNTHASE"/>
    <property type="match status" value="1"/>
</dbReference>
<accession>A0A2M9HGD3</accession>
<evidence type="ECO:0000256" key="11">
    <source>
        <dbReference type="SAM" id="MobiDB-lite"/>
    </source>
</evidence>
<dbReference type="InterPro" id="IPR015422">
    <property type="entry name" value="PyrdxlP-dep_Trfase_small"/>
</dbReference>
<dbReference type="RefSeq" id="WP_100512423.1">
    <property type="nucleotide sequence ID" value="NZ_PEBK01000002.1"/>
</dbReference>
<reference evidence="12 13" key="1">
    <citation type="submission" date="2017-10" db="EMBL/GenBank/DDBJ databases">
        <title>Draft genome sequences of strains TRE 1, TRE 9, TRE H and TRI 7, isolated from tamarins, belonging to four potential novel Bifidobacterium species.</title>
        <authorList>
            <person name="Mattarelli P."/>
            <person name="Modesto M."/>
            <person name="Puglisi E."/>
            <person name="Morelli L."/>
            <person name="Spezio C."/>
            <person name="Bonetti A."/>
            <person name="Sandri C."/>
        </authorList>
    </citation>
    <scope>NUCLEOTIDE SEQUENCE [LARGE SCALE GENOMIC DNA]</scope>
    <source>
        <strain evidence="13">TRI7</strain>
    </source>
</reference>
<dbReference type="GO" id="GO:0006535">
    <property type="term" value="P:cysteine biosynthetic process from serine"/>
    <property type="evidence" value="ECO:0007669"/>
    <property type="project" value="TreeGrafter"/>
</dbReference>
<dbReference type="EMBL" id="PEBK01000002">
    <property type="protein sequence ID" value="PJM75890.1"/>
    <property type="molecule type" value="Genomic_DNA"/>
</dbReference>
<dbReference type="InterPro" id="IPR006235">
    <property type="entry name" value="OAc-hSer/O-AcSer_sulfhydrylase"/>
</dbReference>
<protein>
    <recommendedName>
        <fullName evidence="5">homocysteine desulfhydrase</fullName>
        <ecNumber evidence="5">4.4.1.2</ecNumber>
    </recommendedName>
    <alternativeName>
        <fullName evidence="6">Homocysteine desulfhydrase</fullName>
    </alternativeName>
</protein>
<gene>
    <name evidence="12" type="ORF">CSQ87_03250</name>
</gene>
<keyword evidence="13" id="KW-1185">Reference proteome</keyword>
<dbReference type="Pfam" id="PF01053">
    <property type="entry name" value="Cys_Met_Meta_PP"/>
    <property type="match status" value="1"/>
</dbReference>
<dbReference type="Proteomes" id="UP000231451">
    <property type="component" value="Unassembled WGS sequence"/>
</dbReference>
<dbReference type="OrthoDB" id="9780685at2"/>
<evidence type="ECO:0000256" key="6">
    <source>
        <dbReference type="ARBA" id="ARBA00047199"/>
    </source>
</evidence>
<dbReference type="FunFam" id="3.40.640.10:FF:000046">
    <property type="entry name" value="Cystathionine gamma-lyase"/>
    <property type="match status" value="1"/>
</dbReference>
<dbReference type="PANTHER" id="PTHR43797:SF2">
    <property type="entry name" value="HOMOCYSTEINE_CYSTEINE SYNTHASE"/>
    <property type="match status" value="1"/>
</dbReference>
<comment type="similarity">
    <text evidence="2 10">Belongs to the trans-sulfuration enzymes family.</text>
</comment>
<keyword evidence="3 12" id="KW-0808">Transferase</keyword>
<evidence type="ECO:0000313" key="13">
    <source>
        <dbReference type="Proteomes" id="UP000231451"/>
    </source>
</evidence>
<evidence type="ECO:0000256" key="8">
    <source>
        <dbReference type="ARBA" id="ARBA00052699"/>
    </source>
</evidence>
<feature type="compositionally biased region" description="Polar residues" evidence="11">
    <location>
        <begin position="1"/>
        <end position="24"/>
    </location>
</feature>
<evidence type="ECO:0000256" key="2">
    <source>
        <dbReference type="ARBA" id="ARBA00009077"/>
    </source>
</evidence>
<feature type="region of interest" description="Disordered" evidence="11">
    <location>
        <begin position="1"/>
        <end position="29"/>
    </location>
</feature>
<dbReference type="CDD" id="cd00614">
    <property type="entry name" value="CGS_like"/>
    <property type="match status" value="1"/>
</dbReference>
<dbReference type="InterPro" id="IPR000277">
    <property type="entry name" value="Cys/Met-Metab_PyrdxlP-dep_enz"/>
</dbReference>
<evidence type="ECO:0000256" key="7">
    <source>
        <dbReference type="ARBA" id="ARBA00048780"/>
    </source>
</evidence>
<evidence type="ECO:0000256" key="3">
    <source>
        <dbReference type="ARBA" id="ARBA00022679"/>
    </source>
</evidence>
<evidence type="ECO:0000256" key="5">
    <source>
        <dbReference type="ARBA" id="ARBA00047175"/>
    </source>
</evidence>
<sequence length="456" mass="49388">MSTEQSPDNQASGNTFPGNQSPGNQWDFDTLSVRAGYDPAQHLHASSVPIYETASYVLDGADAADAMFRYEQDGPIYSRLSNPTVSVLQDRLGALHGTPSALVLSSGMAAVSYALLNAADRGGSILTNYRLYGGSLDTITHVLPHLGISFDIVDDADDPEAYDRAIGDRTRAIFVESISNPQTVIADIEALAEVAHRHGIILIVDNTVATPYLLNPFDYGADVVVYSATKAISGHGTAIAGAILESGRFNYRTDRYPQFSEPAWVLRDLNDVPRSILDIAPQAPFTSRAKAVYLSYLGATLGPFDAFLILNGLETLTERVDKQVSNAEAVARFLQSHDHVEWVDYPTLPGSGYEDLARKYLPRGAGSILSFGLEGGDPAIRRFIDAVRLFSYQANIGDAKSLIINPVRTTHIELDDKALENIQLPGNTIRLSLGLENPRDLIADLEQAFAATFAEA</sequence>